<reference evidence="1 2" key="1">
    <citation type="submission" date="2014-02" db="EMBL/GenBank/DDBJ databases">
        <title>Single nucleus genome sequencing reveals high similarity among nuclei of an endomycorrhizal fungus.</title>
        <authorList>
            <person name="Lin K."/>
            <person name="Geurts R."/>
            <person name="Zhang Z."/>
            <person name="Limpens E."/>
            <person name="Saunders D.G."/>
            <person name="Mu D."/>
            <person name="Pang E."/>
            <person name="Cao H."/>
            <person name="Cha H."/>
            <person name="Lin T."/>
            <person name="Zhou Q."/>
            <person name="Shang Y."/>
            <person name="Li Y."/>
            <person name="Ivanov S."/>
            <person name="Sharma T."/>
            <person name="Velzen R.V."/>
            <person name="Ruijter N.D."/>
            <person name="Aanen D.K."/>
            <person name="Win J."/>
            <person name="Kamoun S."/>
            <person name="Bisseling T."/>
            <person name="Huang S."/>
        </authorList>
    </citation>
    <scope>NUCLEOTIDE SEQUENCE [LARGE SCALE GENOMIC DNA]</scope>
    <source>
        <strain evidence="2">DAOM197198w</strain>
    </source>
</reference>
<organism evidence="1 2">
    <name type="scientific">Rhizophagus irregularis (strain DAOM 197198w)</name>
    <name type="common">Glomus intraradices</name>
    <dbReference type="NCBI Taxonomy" id="1432141"/>
    <lineage>
        <taxon>Eukaryota</taxon>
        <taxon>Fungi</taxon>
        <taxon>Fungi incertae sedis</taxon>
        <taxon>Mucoromycota</taxon>
        <taxon>Glomeromycotina</taxon>
        <taxon>Glomeromycetes</taxon>
        <taxon>Glomerales</taxon>
        <taxon>Glomeraceae</taxon>
        <taxon>Rhizophagus</taxon>
    </lineage>
</organism>
<comment type="caution">
    <text evidence="1">The sequence shown here is derived from an EMBL/GenBank/DDBJ whole genome shotgun (WGS) entry which is preliminary data.</text>
</comment>
<dbReference type="Proteomes" id="UP000022910">
    <property type="component" value="Unassembled WGS sequence"/>
</dbReference>
<keyword evidence="2" id="KW-1185">Reference proteome</keyword>
<sequence length="228" mass="26342">MMYPIRIGMRTQVEINGKKFTMRILEGNKFDLNQPGYTCQCDSDSSEIEDNPTNAITSLYRQIFKTQTKISGSMVMGFDKDSIFTELLQDIEFCPYSISIADKLTIMVFSLGASKKESWLGAGEGYMASFIHIFRKERCIFVQKFIKNKSIVEVWNNSTKISHYEGSSPVEVWQKIGILGKFQGTQLFGLEHAYTRSALRRLYIPKCQPSQWSNEELMNSLYEYHLKR</sequence>
<dbReference type="HOGENOM" id="CLU_042565_0_0_1"/>
<protein>
    <submittedName>
        <fullName evidence="1">Uncharacterized protein</fullName>
    </submittedName>
</protein>
<dbReference type="EMBL" id="JEMT01016644">
    <property type="protein sequence ID" value="EXX70235.1"/>
    <property type="molecule type" value="Genomic_DNA"/>
</dbReference>
<name>A0A015JSH0_RHIIW</name>
<evidence type="ECO:0000313" key="1">
    <source>
        <dbReference type="EMBL" id="EXX70235.1"/>
    </source>
</evidence>
<gene>
    <name evidence="1" type="ORF">RirG_089300</name>
</gene>
<dbReference type="OrthoDB" id="2391056at2759"/>
<accession>A0A015JSH0</accession>
<evidence type="ECO:0000313" key="2">
    <source>
        <dbReference type="Proteomes" id="UP000022910"/>
    </source>
</evidence>
<proteinExistence type="predicted"/>
<dbReference type="AlphaFoldDB" id="A0A015JSH0"/>